<proteinExistence type="predicted"/>
<reference evidence="2" key="1">
    <citation type="submission" date="2020-05" db="EMBL/GenBank/DDBJ databases">
        <authorList>
            <person name="Chiriac C."/>
            <person name="Salcher M."/>
            <person name="Ghai R."/>
            <person name="Kavagutti S V."/>
        </authorList>
    </citation>
    <scope>NUCLEOTIDE SEQUENCE</scope>
</reference>
<evidence type="ECO:0000313" key="2">
    <source>
        <dbReference type="EMBL" id="CAB4199395.1"/>
    </source>
</evidence>
<gene>
    <name evidence="1" type="ORF">UFOVP1150_24</name>
    <name evidence="2" type="ORF">UFOVP1329_43</name>
    <name evidence="3" type="ORF">UFOVP1595_37</name>
</gene>
<evidence type="ECO:0000313" key="1">
    <source>
        <dbReference type="EMBL" id="CAB4186594.1"/>
    </source>
</evidence>
<dbReference type="EMBL" id="LR797282">
    <property type="protein sequence ID" value="CAB4199395.1"/>
    <property type="molecule type" value="Genomic_DNA"/>
</dbReference>
<dbReference type="EMBL" id="LR797098">
    <property type="protein sequence ID" value="CAB4186594.1"/>
    <property type="molecule type" value="Genomic_DNA"/>
</dbReference>
<dbReference type="EMBL" id="LR797464">
    <property type="protein sequence ID" value="CAB4218770.1"/>
    <property type="molecule type" value="Genomic_DNA"/>
</dbReference>
<evidence type="ECO:0000313" key="3">
    <source>
        <dbReference type="EMBL" id="CAB4218770.1"/>
    </source>
</evidence>
<protein>
    <recommendedName>
        <fullName evidence="4">Helix-turn-helix domain-containing protein</fullName>
    </recommendedName>
</protein>
<accession>A0A6J5S265</accession>
<name>A0A6J5S265_9CAUD</name>
<organism evidence="2">
    <name type="scientific">uncultured Caudovirales phage</name>
    <dbReference type="NCBI Taxonomy" id="2100421"/>
    <lineage>
        <taxon>Viruses</taxon>
        <taxon>Duplodnaviria</taxon>
        <taxon>Heunggongvirae</taxon>
        <taxon>Uroviricota</taxon>
        <taxon>Caudoviricetes</taxon>
        <taxon>Peduoviridae</taxon>
        <taxon>Maltschvirus</taxon>
        <taxon>Maltschvirus maltsch</taxon>
    </lineage>
</organism>
<evidence type="ECO:0008006" key="4">
    <source>
        <dbReference type="Google" id="ProtNLM"/>
    </source>
</evidence>
<sequence length="63" mass="7335">MFFTVRQLAQASGRKEATIRQHIRLGWLKASTIAGVHGKRIAERDAQRWMRLHFPHRQLEVAA</sequence>